<organism evidence="1 2">
    <name type="scientific">Kineococcus halophytocola</name>
    <dbReference type="NCBI Taxonomy" id="3234027"/>
    <lineage>
        <taxon>Bacteria</taxon>
        <taxon>Bacillati</taxon>
        <taxon>Actinomycetota</taxon>
        <taxon>Actinomycetes</taxon>
        <taxon>Kineosporiales</taxon>
        <taxon>Kineosporiaceae</taxon>
        <taxon>Kineococcus</taxon>
    </lineage>
</organism>
<comment type="caution">
    <text evidence="1">The sequence shown here is derived from an EMBL/GenBank/DDBJ whole genome shotgun (WGS) entry which is preliminary data.</text>
</comment>
<dbReference type="EMBL" id="JBGFTU010000038">
    <property type="protein sequence ID" value="MEZ0167002.1"/>
    <property type="molecule type" value="Genomic_DNA"/>
</dbReference>
<accession>A0ABV4H880</accession>
<sequence>MLPLASTGSSAFVECPMGMALCDAMETTRSVLAPWRLILDEQDEDPLPSRQQQWAFVDVPAAVAAKALALAAPSLATGRGNGAPPASWLVEQAATRHGRLCGSLDSRTGFLRFDTICVDQEAAEGLLHAVEAAWPADAPHLKSALELAEGWTVPDSVDTRIGCLT</sequence>
<evidence type="ECO:0000313" key="2">
    <source>
        <dbReference type="Proteomes" id="UP001565927"/>
    </source>
</evidence>
<evidence type="ECO:0000313" key="1">
    <source>
        <dbReference type="EMBL" id="MEZ0167002.1"/>
    </source>
</evidence>
<reference evidence="1 2" key="1">
    <citation type="submission" date="2024-07" db="EMBL/GenBank/DDBJ databases">
        <authorList>
            <person name="Thanompreechachai J."/>
            <person name="Duangmal K."/>
        </authorList>
    </citation>
    <scope>NUCLEOTIDE SEQUENCE [LARGE SCALE GENOMIC DNA]</scope>
    <source>
        <strain evidence="1 2">LSe6-4</strain>
    </source>
</reference>
<dbReference type="Proteomes" id="UP001565927">
    <property type="component" value="Unassembled WGS sequence"/>
</dbReference>
<dbReference type="RefSeq" id="WP_370443208.1">
    <property type="nucleotide sequence ID" value="NZ_JBGFTU010000038.1"/>
</dbReference>
<gene>
    <name evidence="1" type="ORF">AB2L27_19790</name>
</gene>
<keyword evidence="2" id="KW-1185">Reference proteome</keyword>
<protein>
    <submittedName>
        <fullName evidence="1">Uncharacterized protein</fullName>
    </submittedName>
</protein>
<proteinExistence type="predicted"/>
<name>A0ABV4H880_9ACTN</name>